<comment type="subunit">
    <text evidence="3">NDH-1 is composed of 14 different subunits. Subunits NuoB, C, D, E, F, and G constitute the peripheral sector of the complex.</text>
</comment>
<accession>A0A7C4EVG4</accession>
<dbReference type="EC" id="7.1.1.-" evidence="3"/>
<comment type="catalytic activity">
    <reaction evidence="3 5">
        <text>a quinone + NADH + 5 H(+)(in) = a quinol + NAD(+) + 4 H(+)(out)</text>
        <dbReference type="Rhea" id="RHEA:57888"/>
        <dbReference type="ChEBI" id="CHEBI:15378"/>
        <dbReference type="ChEBI" id="CHEBI:24646"/>
        <dbReference type="ChEBI" id="CHEBI:57540"/>
        <dbReference type="ChEBI" id="CHEBI:57945"/>
        <dbReference type="ChEBI" id="CHEBI:132124"/>
    </reaction>
</comment>
<dbReference type="GO" id="GO:0005886">
    <property type="term" value="C:plasma membrane"/>
    <property type="evidence" value="ECO:0007669"/>
    <property type="project" value="UniProtKB-SubCell"/>
</dbReference>
<dbReference type="Gene3D" id="3.30.460.80">
    <property type="entry name" value="NADH:ubiquinone oxidoreductase, 30kDa subunit"/>
    <property type="match status" value="1"/>
</dbReference>
<name>A0A7C4EVG4_9BACT</name>
<evidence type="ECO:0000259" key="6">
    <source>
        <dbReference type="Pfam" id="PF00329"/>
    </source>
</evidence>
<comment type="caution">
    <text evidence="7">The sequence shown here is derived from an EMBL/GenBank/DDBJ whole genome shotgun (WGS) entry which is preliminary data.</text>
</comment>
<dbReference type="NCBIfam" id="TIGR01961">
    <property type="entry name" value="NuoC_fam"/>
    <property type="match status" value="1"/>
</dbReference>
<dbReference type="HAMAP" id="MF_01357">
    <property type="entry name" value="NDH1_NuoC"/>
    <property type="match status" value="1"/>
</dbReference>
<dbReference type="AlphaFoldDB" id="A0A7C4EVG4"/>
<gene>
    <name evidence="3" type="primary">nuoC</name>
    <name evidence="7" type="ORF">ENV54_00410</name>
</gene>
<dbReference type="GO" id="GO:0048038">
    <property type="term" value="F:quinone binding"/>
    <property type="evidence" value="ECO:0007669"/>
    <property type="project" value="UniProtKB-KW"/>
</dbReference>
<comment type="similarity">
    <text evidence="1 3 4">Belongs to the complex I 30 kDa subunit family.</text>
</comment>
<evidence type="ECO:0000256" key="4">
    <source>
        <dbReference type="RuleBase" id="RU003456"/>
    </source>
</evidence>
<proteinExistence type="inferred from homology"/>
<sequence>MNQEEILTRMKELLPEETIISSELFREQMVMMVKSEHILKVCEIAKNDPELAFDFLSFVAGVDRYPSTPRFEIVYQLYSIKKNHRFRIKCRLEEPTEGLPRIDSVVAVWPTADWHERETAEMFGIVFNNHPDPRKLLLPDHWKVYPLRKDFPLEGSETETPDLPQ</sequence>
<evidence type="ECO:0000313" key="7">
    <source>
        <dbReference type="EMBL" id="HGH59737.1"/>
    </source>
</evidence>
<evidence type="ECO:0000256" key="2">
    <source>
        <dbReference type="ARBA" id="ARBA00022448"/>
    </source>
</evidence>
<dbReference type="InterPro" id="IPR020396">
    <property type="entry name" value="NADH_UbQ_OxRdtase_CS"/>
</dbReference>
<dbReference type="Pfam" id="PF00329">
    <property type="entry name" value="Complex1_30kDa"/>
    <property type="match status" value="1"/>
</dbReference>
<dbReference type="InterPro" id="IPR001268">
    <property type="entry name" value="NADH_UbQ_OxRdtase_30kDa_su"/>
</dbReference>
<evidence type="ECO:0000256" key="1">
    <source>
        <dbReference type="ARBA" id="ARBA00007569"/>
    </source>
</evidence>
<dbReference type="GO" id="GO:0008137">
    <property type="term" value="F:NADH dehydrogenase (ubiquinone) activity"/>
    <property type="evidence" value="ECO:0007669"/>
    <property type="project" value="InterPro"/>
</dbReference>
<evidence type="ECO:0000256" key="3">
    <source>
        <dbReference type="HAMAP-Rule" id="MF_01357"/>
    </source>
</evidence>
<keyword evidence="3" id="KW-0472">Membrane</keyword>
<keyword evidence="3" id="KW-1003">Cell membrane</keyword>
<evidence type="ECO:0000256" key="5">
    <source>
        <dbReference type="RuleBase" id="RU003582"/>
    </source>
</evidence>
<dbReference type="InterPro" id="IPR037232">
    <property type="entry name" value="NADH_quin_OxRdtase_su_C/D-like"/>
</dbReference>
<feature type="domain" description="NADH:ubiquinone oxidoreductase 30kDa subunit" evidence="6">
    <location>
        <begin position="32"/>
        <end position="156"/>
    </location>
</feature>
<comment type="subcellular location">
    <subcellularLocation>
        <location evidence="3">Cell membrane</location>
        <topology evidence="3">Peripheral membrane protein</topology>
        <orientation evidence="3">Cytoplasmic side</orientation>
    </subcellularLocation>
</comment>
<dbReference type="PANTHER" id="PTHR10884:SF14">
    <property type="entry name" value="NADH DEHYDROGENASE [UBIQUINONE] IRON-SULFUR PROTEIN 3, MITOCHONDRIAL"/>
    <property type="match status" value="1"/>
</dbReference>
<dbReference type="GO" id="GO:0050136">
    <property type="term" value="F:NADH dehydrogenase (quinone) (non-electrogenic) activity"/>
    <property type="evidence" value="ECO:0007669"/>
    <property type="project" value="UniProtKB-UniRule"/>
</dbReference>
<keyword evidence="3 5" id="KW-0874">Quinone</keyword>
<protein>
    <recommendedName>
        <fullName evidence="3">NADH-quinone oxidoreductase subunit C</fullName>
        <ecNumber evidence="3">7.1.1.-</ecNumber>
    </recommendedName>
    <alternativeName>
        <fullName evidence="3">NADH dehydrogenase I subunit C</fullName>
    </alternativeName>
    <alternativeName>
        <fullName evidence="3">NDH-1 subunit C</fullName>
    </alternativeName>
</protein>
<keyword evidence="3 4" id="KW-1278">Translocase</keyword>
<keyword evidence="3" id="KW-0830">Ubiquinone</keyword>
<keyword evidence="3 4" id="KW-0520">NAD</keyword>
<keyword evidence="2 3" id="KW-0813">Transport</keyword>
<dbReference type="PROSITE" id="PS00542">
    <property type="entry name" value="COMPLEX1_30K"/>
    <property type="match status" value="1"/>
</dbReference>
<dbReference type="InterPro" id="IPR010218">
    <property type="entry name" value="NADH_DH_suC"/>
</dbReference>
<dbReference type="EMBL" id="DTGT01000012">
    <property type="protein sequence ID" value="HGH59737.1"/>
    <property type="molecule type" value="Genomic_DNA"/>
</dbReference>
<dbReference type="SUPFAM" id="SSF143243">
    <property type="entry name" value="Nqo5-like"/>
    <property type="match status" value="1"/>
</dbReference>
<comment type="function">
    <text evidence="3">NDH-1 shuttles electrons from NADH, via FMN and iron-sulfur (Fe-S) centers, to quinones in the respiratory chain. The immediate electron acceptor for the enzyme in this species is believed to be ubiquinone. Couples the redox reaction to proton translocation (for every two electrons transferred, four hydrogen ions are translocated across the cytoplasmic membrane), and thus conserves the redox energy in a proton gradient.</text>
</comment>
<reference evidence="7" key="1">
    <citation type="journal article" date="2020" name="mSystems">
        <title>Genome- and Community-Level Interaction Insights into Carbon Utilization and Element Cycling Functions of Hydrothermarchaeota in Hydrothermal Sediment.</title>
        <authorList>
            <person name="Zhou Z."/>
            <person name="Liu Y."/>
            <person name="Xu W."/>
            <person name="Pan J."/>
            <person name="Luo Z.H."/>
            <person name="Li M."/>
        </authorList>
    </citation>
    <scope>NUCLEOTIDE SEQUENCE [LARGE SCALE GENOMIC DNA]</scope>
    <source>
        <strain evidence="7">SpSt-769</strain>
    </source>
</reference>
<organism evidence="7">
    <name type="scientific">Desulfomonile tiedjei</name>
    <dbReference type="NCBI Taxonomy" id="2358"/>
    <lineage>
        <taxon>Bacteria</taxon>
        <taxon>Pseudomonadati</taxon>
        <taxon>Thermodesulfobacteriota</taxon>
        <taxon>Desulfomonilia</taxon>
        <taxon>Desulfomonilales</taxon>
        <taxon>Desulfomonilaceae</taxon>
        <taxon>Desulfomonile</taxon>
    </lineage>
</organism>
<dbReference type="PANTHER" id="PTHR10884">
    <property type="entry name" value="NADH DEHYDROGENASE UBIQUINONE IRON-SULFUR PROTEIN 3"/>
    <property type="match status" value="1"/>
</dbReference>